<dbReference type="PANTHER" id="PTHR40266">
    <property type="entry name" value="TOXIN HIGB-1"/>
    <property type="match status" value="1"/>
</dbReference>
<dbReference type="InterPro" id="IPR007711">
    <property type="entry name" value="HigB-1"/>
</dbReference>
<organism evidence="1 2">
    <name type="scientific">Desulfonatronospira thiodismutans ASO3-1</name>
    <dbReference type="NCBI Taxonomy" id="555779"/>
    <lineage>
        <taxon>Bacteria</taxon>
        <taxon>Pseudomonadati</taxon>
        <taxon>Thermodesulfobacteriota</taxon>
        <taxon>Desulfovibrionia</taxon>
        <taxon>Desulfovibrionales</taxon>
        <taxon>Desulfonatronovibrionaceae</taxon>
        <taxon>Desulfonatronospira</taxon>
    </lineage>
</organism>
<gene>
    <name evidence="1" type="ORF">Dthio_PD3569</name>
</gene>
<reference evidence="1" key="1">
    <citation type="submission" date="2010-05" db="EMBL/GenBank/DDBJ databases">
        <title>The draft genome of Desulfonatronospira thiodismutans ASO3-1.</title>
        <authorList>
            <consortium name="US DOE Joint Genome Institute (JGI-PGF)"/>
            <person name="Lucas S."/>
            <person name="Copeland A."/>
            <person name="Lapidus A."/>
            <person name="Cheng J.-F."/>
            <person name="Bruce D."/>
            <person name="Goodwin L."/>
            <person name="Pitluck S."/>
            <person name="Chertkov O."/>
            <person name="Brettin T."/>
            <person name="Detter J.C."/>
            <person name="Han C."/>
            <person name="Land M.L."/>
            <person name="Hauser L."/>
            <person name="Kyrpides N."/>
            <person name="Mikhailova N."/>
            <person name="Muyzer G."/>
            <person name="Woyke T."/>
        </authorList>
    </citation>
    <scope>NUCLEOTIDE SEQUENCE [LARGE SCALE GENOMIC DNA]</scope>
    <source>
        <strain evidence="1">ASO3-1</strain>
    </source>
</reference>
<dbReference type="EMBL" id="ACJN02000001">
    <property type="protein sequence ID" value="EFI36117.1"/>
    <property type="molecule type" value="Genomic_DNA"/>
</dbReference>
<dbReference type="PANTHER" id="PTHR40266:SF2">
    <property type="entry name" value="TOXIN HIGB-1"/>
    <property type="match status" value="1"/>
</dbReference>
<dbReference type="InterPro" id="IPR035093">
    <property type="entry name" value="RelE/ParE_toxin_dom_sf"/>
</dbReference>
<comment type="caution">
    <text evidence="1">The sequence shown here is derived from an EMBL/GenBank/DDBJ whole genome shotgun (WGS) entry which is preliminary data.</text>
</comment>
<dbReference type="Proteomes" id="UP000005496">
    <property type="component" value="Unassembled WGS sequence"/>
</dbReference>
<dbReference type="eggNOG" id="COG3549">
    <property type="taxonomic scope" value="Bacteria"/>
</dbReference>
<dbReference type="RefSeq" id="WP_008869242.1">
    <property type="nucleotide sequence ID" value="NZ_ACJN02000001.1"/>
</dbReference>
<dbReference type="Gene3D" id="3.30.2310.20">
    <property type="entry name" value="RelE-like"/>
    <property type="match status" value="1"/>
</dbReference>
<protein>
    <submittedName>
        <fullName evidence="1">Plasmid maintenance system killer</fullName>
    </submittedName>
</protein>
<accession>D6SJR4</accession>
<dbReference type="AlphaFoldDB" id="D6SJR4"/>
<dbReference type="SUPFAM" id="SSF143011">
    <property type="entry name" value="RelE-like"/>
    <property type="match status" value="1"/>
</dbReference>
<evidence type="ECO:0000313" key="1">
    <source>
        <dbReference type="EMBL" id="EFI36117.1"/>
    </source>
</evidence>
<dbReference type="Pfam" id="PF05015">
    <property type="entry name" value="HigB-like_toxin"/>
    <property type="match status" value="1"/>
</dbReference>
<evidence type="ECO:0000313" key="2">
    <source>
        <dbReference type="Proteomes" id="UP000005496"/>
    </source>
</evidence>
<proteinExistence type="predicted"/>
<keyword evidence="2" id="KW-1185">Reference proteome</keyword>
<name>D6SJR4_9BACT</name>
<sequence length="94" mass="10619">MNIVSFKHKGLKKLYENDDPSGLPNQHVVKIKNILAALEFAGDLSQVASVPGWKLHPLKGDRKGEYAITVTGNMRITFYLKGNNIHLINFEDYH</sequence>
<dbReference type="OrthoDB" id="9801102at2"/>